<dbReference type="KEGG" id="pste:PSTEL_16105"/>
<protein>
    <recommendedName>
        <fullName evidence="3">DUF3243 domain-containing protein</fullName>
    </recommendedName>
</protein>
<evidence type="ECO:0008006" key="3">
    <source>
        <dbReference type="Google" id="ProtNLM"/>
    </source>
</evidence>
<sequence length="87" mass="9894">MSTESTVIKNYDTWKRFLGERVIQAEKVGMSEDTISKLAYEIGEFLDKKVDPQNASNRAIKELWDVGDESQRQTIASLMVKLAKQNA</sequence>
<dbReference type="Proteomes" id="UP000029507">
    <property type="component" value="Chromosome"/>
</dbReference>
<dbReference type="HOGENOM" id="CLU_171794_1_0_9"/>
<keyword evidence="2" id="KW-1185">Reference proteome</keyword>
<dbReference type="STRING" id="169760.PSTEL_16105"/>
<gene>
    <name evidence="1" type="ORF">PSTEL_16105</name>
</gene>
<dbReference type="AlphaFoldDB" id="A0A089LS93"/>
<dbReference type="Pfam" id="PF11588">
    <property type="entry name" value="DUF3243"/>
    <property type="match status" value="1"/>
</dbReference>
<evidence type="ECO:0000313" key="1">
    <source>
        <dbReference type="EMBL" id="AIQ64386.1"/>
    </source>
</evidence>
<proteinExistence type="predicted"/>
<dbReference type="OrthoDB" id="2382009at2"/>
<dbReference type="InterPro" id="IPR038292">
    <property type="entry name" value="YmfJ/YflH_sf"/>
</dbReference>
<dbReference type="Gene3D" id="1.10.760.20">
    <property type="entry name" value="Protein of unknown function DUF3243"/>
    <property type="match status" value="1"/>
</dbReference>
<dbReference type="PIRSF" id="PIRSF004764">
    <property type="entry name" value="YmfJ"/>
    <property type="match status" value="1"/>
</dbReference>
<accession>A0A089LS93</accession>
<dbReference type="EMBL" id="CP009286">
    <property type="protein sequence ID" value="AIQ64386.1"/>
    <property type="molecule type" value="Genomic_DNA"/>
</dbReference>
<name>A0A089LS93_9BACL</name>
<organism evidence="1 2">
    <name type="scientific">Paenibacillus stellifer</name>
    <dbReference type="NCBI Taxonomy" id="169760"/>
    <lineage>
        <taxon>Bacteria</taxon>
        <taxon>Bacillati</taxon>
        <taxon>Bacillota</taxon>
        <taxon>Bacilli</taxon>
        <taxon>Bacillales</taxon>
        <taxon>Paenibacillaceae</taxon>
        <taxon>Paenibacillus</taxon>
    </lineage>
</organism>
<evidence type="ECO:0000313" key="2">
    <source>
        <dbReference type="Proteomes" id="UP000029507"/>
    </source>
</evidence>
<dbReference type="InterPro" id="IPR024702">
    <property type="entry name" value="Uncharacterised_YmfJ"/>
</dbReference>
<dbReference type="RefSeq" id="WP_038696618.1">
    <property type="nucleotide sequence ID" value="NZ_CP009286.1"/>
</dbReference>
<reference evidence="1 2" key="1">
    <citation type="submission" date="2014-08" db="EMBL/GenBank/DDBJ databases">
        <title>Comparative genomics of the Paenibacillus odorifer group.</title>
        <authorList>
            <person name="den Bakker H.C."/>
            <person name="Tsai Y.-C."/>
            <person name="Martin N."/>
            <person name="Korlach J."/>
            <person name="Wiedmann M."/>
        </authorList>
    </citation>
    <scope>NUCLEOTIDE SEQUENCE [LARGE SCALE GENOMIC DNA]</scope>
    <source>
        <strain evidence="1 2">DSM 14472</strain>
    </source>
</reference>
<dbReference type="InterPro" id="IPR021637">
    <property type="entry name" value="DUF3243"/>
</dbReference>